<gene>
    <name evidence="1" type="ORF">H9847_06025</name>
</gene>
<evidence type="ECO:0000313" key="2">
    <source>
        <dbReference type="Proteomes" id="UP000733611"/>
    </source>
</evidence>
<dbReference type="Proteomes" id="UP000733611">
    <property type="component" value="Unassembled WGS sequence"/>
</dbReference>
<sequence>VEVAGMSSDNLNVFSIPVGVTFASEFNAGSWSVQPALDLTLTGNFGDTDLDADSCWSGTDNGYDDLSYGVSTEFLDDFTYGATLGIAAKTGNFSLGLGVNYTGSSNTDEYGVTANARFVF</sequence>
<proteinExistence type="predicted"/>
<reference evidence="1" key="1">
    <citation type="journal article" date="2021" name="PeerJ">
        <title>Extensive microbial diversity within the chicken gut microbiome revealed by metagenomics and culture.</title>
        <authorList>
            <person name="Gilroy R."/>
            <person name="Ravi A."/>
            <person name="Getino M."/>
            <person name="Pursley I."/>
            <person name="Horton D.L."/>
            <person name="Alikhan N.F."/>
            <person name="Baker D."/>
            <person name="Gharbi K."/>
            <person name="Hall N."/>
            <person name="Watson M."/>
            <person name="Adriaenssens E.M."/>
            <person name="Foster-Nyarko E."/>
            <person name="Jarju S."/>
            <person name="Secka A."/>
            <person name="Antonio M."/>
            <person name="Oren A."/>
            <person name="Chaudhuri R.R."/>
            <person name="La Ragione R."/>
            <person name="Hildebrand F."/>
            <person name="Pallen M.J."/>
        </authorList>
    </citation>
    <scope>NUCLEOTIDE SEQUENCE</scope>
    <source>
        <strain evidence="1">378</strain>
    </source>
</reference>
<feature type="non-terminal residue" evidence="1">
    <location>
        <position position="1"/>
    </location>
</feature>
<dbReference type="Gene3D" id="2.40.128.130">
    <property type="entry name" value="Autotransporter beta-domain"/>
    <property type="match status" value="1"/>
</dbReference>
<name>A0A948TGJ4_9GAMM</name>
<accession>A0A948TGJ4</accession>
<reference evidence="1" key="2">
    <citation type="submission" date="2021-04" db="EMBL/GenBank/DDBJ databases">
        <authorList>
            <person name="Gilroy R."/>
        </authorList>
    </citation>
    <scope>NUCLEOTIDE SEQUENCE</scope>
    <source>
        <strain evidence="1">378</strain>
    </source>
</reference>
<evidence type="ECO:0000313" key="1">
    <source>
        <dbReference type="EMBL" id="MBU3844412.1"/>
    </source>
</evidence>
<dbReference type="InterPro" id="IPR036709">
    <property type="entry name" value="Autotransporte_beta_dom_sf"/>
</dbReference>
<dbReference type="SUPFAM" id="SSF103515">
    <property type="entry name" value="Autotransporter"/>
    <property type="match status" value="1"/>
</dbReference>
<dbReference type="AlphaFoldDB" id="A0A948TGJ4"/>
<organism evidence="1 2">
    <name type="scientific">Candidatus Anaerobiospirillum pullicola</name>
    <dbReference type="NCBI Taxonomy" id="2838451"/>
    <lineage>
        <taxon>Bacteria</taxon>
        <taxon>Pseudomonadati</taxon>
        <taxon>Pseudomonadota</taxon>
        <taxon>Gammaproteobacteria</taxon>
        <taxon>Aeromonadales</taxon>
        <taxon>Succinivibrionaceae</taxon>
        <taxon>Anaerobiospirillum</taxon>
    </lineage>
</organism>
<comment type="caution">
    <text evidence="1">The sequence shown here is derived from an EMBL/GenBank/DDBJ whole genome shotgun (WGS) entry which is preliminary data.</text>
</comment>
<protein>
    <submittedName>
        <fullName evidence="1">Autotransporter outer membrane beta-barrel domain-containing protein</fullName>
    </submittedName>
</protein>
<dbReference type="EMBL" id="JAHLFE010000120">
    <property type="protein sequence ID" value="MBU3844412.1"/>
    <property type="molecule type" value="Genomic_DNA"/>
</dbReference>